<keyword evidence="4" id="KW-1185">Reference proteome</keyword>
<keyword evidence="2" id="KW-0732">Signal</keyword>
<evidence type="ECO:0000313" key="4">
    <source>
        <dbReference type="Proteomes" id="UP000654075"/>
    </source>
</evidence>
<feature type="transmembrane region" description="Helical" evidence="1">
    <location>
        <begin position="934"/>
        <end position="957"/>
    </location>
</feature>
<keyword evidence="1" id="KW-1133">Transmembrane helix</keyword>
<dbReference type="AlphaFoldDB" id="A0A813EF71"/>
<accession>A0A813EF71</accession>
<sequence>MSFLLALQLRWLLVLPCLAHAGLMADEDPLAQWLSSLQFHLPPVTQTKAGITFQASNLACRSLTLAGIQSELKQVGLTITVAGIGIQCTGHFQFHGLGIVGGHGDVVASVAPGPQSHATLALSGTDMDYGVPWKAEVPSCDLKLKFNIILTGSAIVRVANLFTTTLAAYLQREVPKQACAQLREIAATNLTEKLADLNRFMLPPSLQRAQANRLVTAPSKSRLAGAGMKVQVSLASAVEDVLRASESPQTSPKPASLEVERRLGADEDNVGGSVDWTENKLLDWGNWFLEDILGVAGIHQAIRWALKNSSTATLPGPEFPVMNTSIQQPGAGIELQVQVFLKQVTLEGVESLRELKPLRAYGPNELEFGASLGTQEQPSVGVRVDIKARIQAVDTTRGIALASVEEELSLHLGLVEPSLKLNTEVLISEEESQKRKTVGQFFVGAEGCLKSLLIRPPLLKSLSLDFKDLADGGLTFESKTTGRLEAGISALLNNGVILFSQVYQKFLPGAVARVVGSPKCLSAVNKVLASRVAPGVCVGAEEAWMRVRQALPEFYGNWPPIFGNFMRDAVDNLLDGFIAHNVTRVTKGLELMPSFSVKGIESVQLRELAFMGMDQVHHLRVLLPDEQEPGSLAMEAEVLCPTSAAPWSPELMVNGSLATGAISGDGLVRLEAPCGTVRAKANVEVDLWSLMDMDVPPSVACALLSPLSKLDFTSVQRTFNGGGKLVVQPLLGTAQEPLKQLCQLHPKFCALGGVFAGSISDAGGATNVFHTLRNLTLSHCAGVQATPPAGQPAGAAMRDSLGYSYHDPADSYIWIGSGVAALALALAYMLAAGLVQRMTGGVDCRTGASCSLAAICMSKGTRAAQALTFGTSLLLATGLTLRILSCFWLPFASADVAAMQTQSGAEIIPQMALLEYTYFGIAQGFLDGGSMYCYLLWLLTSVSFSLAGNALLLLLWLTPAFASKRRIAFQELETLGNTAIALGSTIQLPLNMEGRVLLTFQAGAFVSLAASAFSVTTALWLLSLLPAGEIPEKEWARGSGQSSLVALQAAASAAVLLGR</sequence>
<dbReference type="OrthoDB" id="432153at2759"/>
<feature type="non-terminal residue" evidence="3">
    <location>
        <position position="1059"/>
    </location>
</feature>
<reference evidence="3" key="1">
    <citation type="submission" date="2021-02" db="EMBL/GenBank/DDBJ databases">
        <authorList>
            <person name="Dougan E. K."/>
            <person name="Rhodes N."/>
            <person name="Thang M."/>
            <person name="Chan C."/>
        </authorList>
    </citation>
    <scope>NUCLEOTIDE SEQUENCE</scope>
</reference>
<protein>
    <submittedName>
        <fullName evidence="3">Uncharacterized protein</fullName>
    </submittedName>
</protein>
<gene>
    <name evidence="3" type="ORF">PGLA1383_LOCUS19087</name>
</gene>
<keyword evidence="1" id="KW-0812">Transmembrane</keyword>
<dbReference type="Proteomes" id="UP000654075">
    <property type="component" value="Unassembled WGS sequence"/>
</dbReference>
<comment type="caution">
    <text evidence="3">The sequence shown here is derived from an EMBL/GenBank/DDBJ whole genome shotgun (WGS) entry which is preliminary data.</text>
</comment>
<feature type="signal peptide" evidence="2">
    <location>
        <begin position="1"/>
        <end position="21"/>
    </location>
</feature>
<organism evidence="3 4">
    <name type="scientific">Polarella glacialis</name>
    <name type="common">Dinoflagellate</name>
    <dbReference type="NCBI Taxonomy" id="89957"/>
    <lineage>
        <taxon>Eukaryota</taxon>
        <taxon>Sar</taxon>
        <taxon>Alveolata</taxon>
        <taxon>Dinophyceae</taxon>
        <taxon>Suessiales</taxon>
        <taxon>Suessiaceae</taxon>
        <taxon>Polarella</taxon>
    </lineage>
</organism>
<feature type="transmembrane region" description="Helical" evidence="1">
    <location>
        <begin position="867"/>
        <end position="891"/>
    </location>
</feature>
<feature type="transmembrane region" description="Helical" evidence="1">
    <location>
        <begin position="996"/>
        <end position="1022"/>
    </location>
</feature>
<evidence type="ECO:0000256" key="2">
    <source>
        <dbReference type="SAM" id="SignalP"/>
    </source>
</evidence>
<feature type="chain" id="PRO_5032270391" evidence="2">
    <location>
        <begin position="22"/>
        <end position="1059"/>
    </location>
</feature>
<dbReference type="Gene3D" id="3.15.10.10">
    <property type="entry name" value="Bactericidal permeability-increasing protein, domain 1"/>
    <property type="match status" value="1"/>
</dbReference>
<evidence type="ECO:0000256" key="1">
    <source>
        <dbReference type="SAM" id="Phobius"/>
    </source>
</evidence>
<name>A0A813EF71_POLGL</name>
<evidence type="ECO:0000313" key="3">
    <source>
        <dbReference type="EMBL" id="CAE8600783.1"/>
    </source>
</evidence>
<feature type="transmembrane region" description="Helical" evidence="1">
    <location>
        <begin position="812"/>
        <end position="835"/>
    </location>
</feature>
<dbReference type="EMBL" id="CAJNNV010012438">
    <property type="protein sequence ID" value="CAE8600783.1"/>
    <property type="molecule type" value="Genomic_DNA"/>
</dbReference>
<keyword evidence="1" id="KW-0472">Membrane</keyword>
<proteinExistence type="predicted"/>